<evidence type="ECO:0000313" key="2">
    <source>
        <dbReference type="Proteomes" id="UP000294576"/>
    </source>
</evidence>
<protein>
    <submittedName>
        <fullName evidence="1">Uncharacterized protein</fullName>
    </submittedName>
</protein>
<sequence length="348" mass="38439">MISEEPTPKGLRICLIGTSNSVYKDGYAGAIRDDKRVSSFTKFSMGASPSIIIPYFGSELDFSTFDFVIFETAINDRNYYKYGSIRKDQIRNFVEWGVSAAAKAGCHVALLVMPSRKAMNAPTISGTIYQRIAAETGATLLNGFDFVRTYAAALETQIDELFIDDFHIQKQIANRVGRVLIDKMVADRASKIKAPTSHGKYYRLHALHLQTPAVLRTTSLISEYFFILNNQSQEIQCSIPASDSIVGVTYNAAKSSGKLVISSSEAKCIKSLTTKYFGIDKELLLIACPLTNEVRPGADGLIRISLGGANDHPTEQSRFEKQTAMRHDHGALEIACLIMRSDETPLNR</sequence>
<dbReference type="RefSeq" id="WP_132563711.1">
    <property type="nucleotide sequence ID" value="NZ_SMBH01000008.1"/>
</dbReference>
<dbReference type="SUPFAM" id="SSF52266">
    <property type="entry name" value="SGNH hydrolase"/>
    <property type="match status" value="1"/>
</dbReference>
<evidence type="ECO:0000313" key="1">
    <source>
        <dbReference type="EMBL" id="TCU14708.1"/>
    </source>
</evidence>
<comment type="caution">
    <text evidence="1">The sequence shown here is derived from an EMBL/GenBank/DDBJ whole genome shotgun (WGS) entry which is preliminary data.</text>
</comment>
<name>A0A4R3Q109_RHISU</name>
<proteinExistence type="predicted"/>
<organism evidence="1 2">
    <name type="scientific">Rhizobium sullae</name>
    <name type="common">Rhizobium hedysari</name>
    <dbReference type="NCBI Taxonomy" id="50338"/>
    <lineage>
        <taxon>Bacteria</taxon>
        <taxon>Pseudomonadati</taxon>
        <taxon>Pseudomonadota</taxon>
        <taxon>Alphaproteobacteria</taxon>
        <taxon>Hyphomicrobiales</taxon>
        <taxon>Rhizobiaceae</taxon>
        <taxon>Rhizobium/Agrobacterium group</taxon>
        <taxon>Rhizobium</taxon>
    </lineage>
</organism>
<gene>
    <name evidence="1" type="ORF">EV132_10876</name>
</gene>
<accession>A0A4R3Q109</accession>
<reference evidence="1 2" key="1">
    <citation type="submission" date="2019-03" db="EMBL/GenBank/DDBJ databases">
        <title>Genomic Encyclopedia of Type Strains, Phase IV (KMG-V): Genome sequencing to study the core and pangenomes of soil and plant-associated prokaryotes.</title>
        <authorList>
            <person name="Whitman W."/>
        </authorList>
    </citation>
    <scope>NUCLEOTIDE SEQUENCE [LARGE SCALE GENOMIC DNA]</scope>
    <source>
        <strain evidence="1 2">Hc14</strain>
    </source>
</reference>
<dbReference type="AlphaFoldDB" id="A0A4R3Q109"/>
<dbReference type="Proteomes" id="UP000294576">
    <property type="component" value="Unassembled WGS sequence"/>
</dbReference>
<dbReference type="EMBL" id="SMBH01000008">
    <property type="protein sequence ID" value="TCU14708.1"/>
    <property type="molecule type" value="Genomic_DNA"/>
</dbReference>